<evidence type="ECO:0000256" key="1">
    <source>
        <dbReference type="ARBA" id="ARBA00023172"/>
    </source>
</evidence>
<evidence type="ECO:0000313" key="3">
    <source>
        <dbReference type="EMBL" id="WUR16044.1"/>
    </source>
</evidence>
<dbReference type="SUPFAM" id="SSF56349">
    <property type="entry name" value="DNA breaking-rejoining enzymes"/>
    <property type="match status" value="1"/>
</dbReference>
<dbReference type="CDD" id="cd00397">
    <property type="entry name" value="DNA_BRE_C"/>
    <property type="match status" value="1"/>
</dbReference>
<feature type="domain" description="Tyr recombinase" evidence="2">
    <location>
        <begin position="119"/>
        <end position="353"/>
    </location>
</feature>
<dbReference type="PROSITE" id="PS51898">
    <property type="entry name" value="TYR_RECOMBINASE"/>
    <property type="match status" value="1"/>
</dbReference>
<organism evidence="3 4">
    <name type="scientific">[Empedobacter] haloabium</name>
    <dbReference type="NCBI Taxonomy" id="592317"/>
    <lineage>
        <taxon>Bacteria</taxon>
        <taxon>Pseudomonadati</taxon>
        <taxon>Pseudomonadota</taxon>
        <taxon>Betaproteobacteria</taxon>
        <taxon>Burkholderiales</taxon>
        <taxon>Oxalobacteraceae</taxon>
        <taxon>Telluria group</taxon>
        <taxon>Telluria group incertae sedis</taxon>
    </lineage>
</organism>
<gene>
    <name evidence="3" type="ORF">E7V67_013355</name>
</gene>
<dbReference type="EMBL" id="CP136508">
    <property type="protein sequence ID" value="WUR16044.1"/>
    <property type="molecule type" value="Genomic_DNA"/>
</dbReference>
<keyword evidence="1" id="KW-0233">DNA recombination</keyword>
<dbReference type="Pfam" id="PF00589">
    <property type="entry name" value="Phage_integrase"/>
    <property type="match status" value="1"/>
</dbReference>
<proteinExistence type="predicted"/>
<dbReference type="InterPro" id="IPR013762">
    <property type="entry name" value="Integrase-like_cat_sf"/>
</dbReference>
<dbReference type="InterPro" id="IPR011010">
    <property type="entry name" value="DNA_brk_join_enz"/>
</dbReference>
<dbReference type="Gene3D" id="1.10.443.10">
    <property type="entry name" value="Intergrase catalytic core"/>
    <property type="match status" value="1"/>
</dbReference>
<dbReference type="InterPro" id="IPR002104">
    <property type="entry name" value="Integrase_catalytic"/>
</dbReference>
<evidence type="ECO:0000259" key="2">
    <source>
        <dbReference type="PROSITE" id="PS51898"/>
    </source>
</evidence>
<protein>
    <submittedName>
        <fullName evidence="3">Site-specific integrase</fullName>
    </submittedName>
</protein>
<accession>A0ABZ1UTF0</accession>
<keyword evidence="4" id="KW-1185">Reference proteome</keyword>
<dbReference type="Proteomes" id="UP000321323">
    <property type="component" value="Chromosome"/>
</dbReference>
<reference evidence="3 4" key="1">
    <citation type="journal article" date="2019" name="Int. J. Syst. Evol. Microbiol.">
        <title>The Draft Whole-Genome Sequence of the Antibiotic Producer Empedobacter haloabium ATCC 31962 Provides Indications for Its Taxonomic Reclassification.</title>
        <authorList>
            <person name="Miess H."/>
            <person name="Arlt P."/>
            <person name="Apel A.K."/>
            <person name="Weber T."/>
            <person name="Nieselt K."/>
            <person name="Hanssen F."/>
            <person name="Czemmel S."/>
            <person name="Nahnsen S."/>
            <person name="Gross H."/>
        </authorList>
    </citation>
    <scope>NUCLEOTIDE SEQUENCE [LARGE SCALE GENOMIC DNA]</scope>
    <source>
        <strain evidence="3 4">ATCC 31962</strain>
    </source>
</reference>
<sequence length="370" mass="42232">MTGQLAESTHIKKLRFIEDLYRHADQSFGPAALDDALGSSNDDLLASILESWFIALRNQPTNTEADQKRWDAGLTFVSSVLGWISKSDANPQRQSIEVRLHRLSTLYRQFHVHRRRSVEAIRSLPASTVEALYQMVDPESELNPFPRERTRWRIYIAFLLMLHQGLRRGEVLLLPADTVKSGFDRKANRNRLWLNVQENPYEDAAKDPRYSRPGIKTAASYRQIPISEGIAGVIDMYVQNFRGRPKHSFLLNSQSNLPLSTEAITKAFAQISSKLPKPVLTELKNRTGKDSVTPHDLRHTCAVMRLHQLLAKSDPMDEALQKLRTFFGWSKTSAMPSHYARAVFEDRLATVWNSAFDDRVALLRALPKEQ</sequence>
<name>A0ABZ1UTF0_9BURK</name>
<evidence type="ECO:0000313" key="4">
    <source>
        <dbReference type="Proteomes" id="UP000321323"/>
    </source>
</evidence>